<keyword evidence="3" id="KW-1185">Reference proteome</keyword>
<gene>
    <name evidence="2" type="ORF">N0V91_006968</name>
</gene>
<comment type="caution">
    <text evidence="2">The sequence shown here is derived from an EMBL/GenBank/DDBJ whole genome shotgun (WGS) entry which is preliminary data.</text>
</comment>
<keyword evidence="1" id="KW-1133">Transmembrane helix</keyword>
<evidence type="ECO:0000313" key="2">
    <source>
        <dbReference type="EMBL" id="KAJ4402747.1"/>
    </source>
</evidence>
<dbReference type="Proteomes" id="UP001140510">
    <property type="component" value="Unassembled WGS sequence"/>
</dbReference>
<dbReference type="EMBL" id="JAPEVA010000058">
    <property type="protein sequence ID" value="KAJ4402747.1"/>
    <property type="molecule type" value="Genomic_DNA"/>
</dbReference>
<sequence>MAKKDGPPVLPSPLEGTSWAKALLSTVLTFLGVSVGVVAAKIVIILFSKKWYLPHVRKAVRNNEPKPPFATSRLEPEKRLPLAVVRGPWIIIGLLM</sequence>
<name>A0A9W8ZE31_9PLEO</name>
<dbReference type="AlphaFoldDB" id="A0A9W8ZE31"/>
<evidence type="ECO:0000313" key="3">
    <source>
        <dbReference type="Proteomes" id="UP001140510"/>
    </source>
</evidence>
<organism evidence="2 3">
    <name type="scientific">Didymella pomorum</name>
    <dbReference type="NCBI Taxonomy" id="749634"/>
    <lineage>
        <taxon>Eukaryota</taxon>
        <taxon>Fungi</taxon>
        <taxon>Dikarya</taxon>
        <taxon>Ascomycota</taxon>
        <taxon>Pezizomycotina</taxon>
        <taxon>Dothideomycetes</taxon>
        <taxon>Pleosporomycetidae</taxon>
        <taxon>Pleosporales</taxon>
        <taxon>Pleosporineae</taxon>
        <taxon>Didymellaceae</taxon>
        <taxon>Didymella</taxon>
    </lineage>
</organism>
<accession>A0A9W8ZE31</accession>
<reference evidence="2" key="1">
    <citation type="submission" date="2022-10" db="EMBL/GenBank/DDBJ databases">
        <title>Tapping the CABI collections for fungal endophytes: first genome assemblies for Collariella, Neodidymelliopsis, Ascochyta clinopodiicola, Didymella pomorum, Didymosphaeria variabile, Neocosmospora piperis and Neocucurbitaria cava.</title>
        <authorList>
            <person name="Hill R."/>
        </authorList>
    </citation>
    <scope>NUCLEOTIDE SEQUENCE</scope>
    <source>
        <strain evidence="2">IMI 355091</strain>
    </source>
</reference>
<proteinExistence type="predicted"/>
<dbReference type="OrthoDB" id="3936150at2759"/>
<feature type="transmembrane region" description="Helical" evidence="1">
    <location>
        <begin position="22"/>
        <end position="47"/>
    </location>
</feature>
<keyword evidence="1" id="KW-0472">Membrane</keyword>
<protein>
    <submittedName>
        <fullName evidence="2">Uncharacterized protein</fullName>
    </submittedName>
</protein>
<keyword evidence="1" id="KW-0812">Transmembrane</keyword>
<evidence type="ECO:0000256" key="1">
    <source>
        <dbReference type="SAM" id="Phobius"/>
    </source>
</evidence>